<evidence type="ECO:0000256" key="5">
    <source>
        <dbReference type="ARBA" id="ARBA00022840"/>
    </source>
</evidence>
<comment type="similarity">
    <text evidence="1 7">Belongs to the activator 1 small subunits family. RfcL subfamily.</text>
</comment>
<comment type="caution">
    <text evidence="10">The sequence shown here is derived from an EMBL/GenBank/DDBJ whole genome shotgun (WGS) entry which is preliminary data.</text>
</comment>
<dbReference type="CDD" id="cd18140">
    <property type="entry name" value="HLD_clamp_RFC"/>
    <property type="match status" value="1"/>
</dbReference>
<dbReference type="AlphaFoldDB" id="A0ABD4TNR7"/>
<keyword evidence="11" id="KW-1185">Reference proteome</keyword>
<dbReference type="InterPro" id="IPR027417">
    <property type="entry name" value="P-loop_NTPase"/>
</dbReference>
<evidence type="ECO:0000256" key="4">
    <source>
        <dbReference type="ARBA" id="ARBA00022741"/>
    </source>
</evidence>
<accession>A0ABD4TNR7</accession>
<evidence type="ECO:0000256" key="3">
    <source>
        <dbReference type="ARBA" id="ARBA00022705"/>
    </source>
</evidence>
<dbReference type="HAMAP" id="MF_01508">
    <property type="entry name" value="RfcL"/>
    <property type="match status" value="1"/>
</dbReference>
<evidence type="ECO:0000256" key="2">
    <source>
        <dbReference type="ARBA" id="ARBA00014793"/>
    </source>
</evidence>
<dbReference type="PANTHER" id="PTHR23389">
    <property type="entry name" value="CHROMOSOME TRANSMISSION FIDELITY FACTOR 18"/>
    <property type="match status" value="1"/>
</dbReference>
<feature type="binding site" evidence="7">
    <location>
        <begin position="43"/>
        <end position="50"/>
    </location>
    <ligand>
        <name>ATP</name>
        <dbReference type="ChEBI" id="CHEBI:30616"/>
    </ligand>
</feature>
<name>A0ABD4TNR7_9EURY</name>
<dbReference type="NCBIfam" id="NF003229">
    <property type="entry name" value="PRK04195.1-5"/>
    <property type="match status" value="1"/>
</dbReference>
<evidence type="ECO:0000313" key="11">
    <source>
        <dbReference type="Proteomes" id="UP001524383"/>
    </source>
</evidence>
<dbReference type="InterPro" id="IPR047854">
    <property type="entry name" value="RFC_lid"/>
</dbReference>
<dbReference type="GO" id="GO:0003689">
    <property type="term" value="F:DNA clamp loader activity"/>
    <property type="evidence" value="ECO:0007669"/>
    <property type="project" value="UniProtKB-UniRule"/>
</dbReference>
<evidence type="ECO:0000313" key="10">
    <source>
        <dbReference type="EMBL" id="MCQ1538920.1"/>
    </source>
</evidence>
<organism evidence="10 11">
    <name type="scientific">Methanocalculus taiwanensis</name>
    <dbReference type="NCBI Taxonomy" id="106207"/>
    <lineage>
        <taxon>Archaea</taxon>
        <taxon>Methanobacteriati</taxon>
        <taxon>Methanobacteriota</taxon>
        <taxon>Stenosarchaea group</taxon>
        <taxon>Methanomicrobia</taxon>
        <taxon>Methanomicrobiales</taxon>
        <taxon>Methanocalculaceae</taxon>
        <taxon>Methanocalculus</taxon>
    </lineage>
</organism>
<dbReference type="EMBL" id="VOTZ01000016">
    <property type="protein sequence ID" value="MCQ1538920.1"/>
    <property type="molecule type" value="Genomic_DNA"/>
</dbReference>
<feature type="compositionally biased region" description="Basic and acidic residues" evidence="8">
    <location>
        <begin position="428"/>
        <end position="451"/>
    </location>
</feature>
<keyword evidence="3 7" id="KW-0235">DNA replication</keyword>
<sequence>MDWVEKYRPKTLADVIGNQSAVHELLEWGKGWTIQKKPLLLYGKPGIGKTSAAYALARDLGWEIIELNASDQRTKGVIERIAGSSSTTASLSGALRRLILLDEADNLEGNADRGGAKAIVDIIKKSRQPILLIANDAYGVAPEIRRLCDQVQFRAVPARTLAPHLKFICATEGLDCDADAIRIIAEEAQGDIRSAVNMLFGSAVGKDRISHSDIRVHQKDSRSSIFDMVAKTLSGSTDDNSLIMLSREVDDTPDAQIQWLESAVIQHREVWRRTLSLCYLSRADSYLGRTFSRQYYTLWRYASAIMLIGTSAASAGSGLRVKISPPDRWKRMGLARRQKTIRLSLLNRCSQAYHVPEKTVSDEYLTPIALLADASPDRFVRALNLDADQLALLIHDKARASAILKEIEKQDKEEEKRKAAQKVAMPKLPEEEMDTSHRDTVEKTPEKKKTEAQSTLFSF</sequence>
<evidence type="ECO:0000256" key="7">
    <source>
        <dbReference type="HAMAP-Rule" id="MF_01508"/>
    </source>
</evidence>
<dbReference type="InterPro" id="IPR003959">
    <property type="entry name" value="ATPase_AAA_core"/>
</dbReference>
<evidence type="ECO:0000256" key="1">
    <source>
        <dbReference type="ARBA" id="ARBA00006878"/>
    </source>
</evidence>
<comment type="subunit">
    <text evidence="7">Heteromultimer composed of small subunits (RfcS) and large subunits (RfcL).</text>
</comment>
<reference evidence="10 11" key="1">
    <citation type="submission" date="2019-08" db="EMBL/GenBank/DDBJ databases">
        <authorList>
            <person name="Chen S.-C."/>
            <person name="Lai M.-C."/>
            <person name="You Y.-T."/>
        </authorList>
    </citation>
    <scope>NUCLEOTIDE SEQUENCE [LARGE SCALE GENOMIC DNA]</scope>
    <source>
        <strain evidence="10 11">P2F9704a</strain>
    </source>
</reference>
<dbReference type="RefSeq" id="WP_255332876.1">
    <property type="nucleotide sequence ID" value="NZ_VOTZ01000016.1"/>
</dbReference>
<dbReference type="InterPro" id="IPR003593">
    <property type="entry name" value="AAA+_ATPase"/>
</dbReference>
<protein>
    <recommendedName>
        <fullName evidence="2 7">Replication factor C large subunit</fullName>
        <shortName evidence="7">RFC large subunit</shortName>
    </recommendedName>
    <alternativeName>
        <fullName evidence="6 7">Clamp loader large subunit</fullName>
    </alternativeName>
</protein>
<dbReference type="Gene3D" id="3.40.50.300">
    <property type="entry name" value="P-loop containing nucleotide triphosphate hydrolases"/>
    <property type="match status" value="1"/>
</dbReference>
<dbReference type="Proteomes" id="UP001524383">
    <property type="component" value="Unassembled WGS sequence"/>
</dbReference>
<dbReference type="Gene3D" id="1.10.8.60">
    <property type="match status" value="1"/>
</dbReference>
<dbReference type="GO" id="GO:0006260">
    <property type="term" value="P:DNA replication"/>
    <property type="evidence" value="ECO:0007669"/>
    <property type="project" value="UniProtKB-UniRule"/>
</dbReference>
<dbReference type="PANTHER" id="PTHR23389:SF6">
    <property type="entry name" value="REPLICATION FACTOR C SUBUNIT 1"/>
    <property type="match status" value="1"/>
</dbReference>
<evidence type="ECO:0000256" key="6">
    <source>
        <dbReference type="ARBA" id="ARBA00032141"/>
    </source>
</evidence>
<dbReference type="Pfam" id="PF00004">
    <property type="entry name" value="AAA"/>
    <property type="match status" value="1"/>
</dbReference>
<keyword evidence="5 7" id="KW-0067">ATP-binding</keyword>
<dbReference type="InterPro" id="IPR023935">
    <property type="entry name" value="Rep_factor-C_lsu"/>
</dbReference>
<evidence type="ECO:0000256" key="8">
    <source>
        <dbReference type="SAM" id="MobiDB-lite"/>
    </source>
</evidence>
<feature type="region of interest" description="Disordered" evidence="8">
    <location>
        <begin position="408"/>
        <end position="459"/>
    </location>
</feature>
<feature type="domain" description="AAA+ ATPase" evidence="9">
    <location>
        <begin position="35"/>
        <end position="157"/>
    </location>
</feature>
<evidence type="ECO:0000259" key="9">
    <source>
        <dbReference type="SMART" id="SM00382"/>
    </source>
</evidence>
<dbReference type="SMART" id="SM00382">
    <property type="entry name" value="AAA"/>
    <property type="match status" value="1"/>
</dbReference>
<proteinExistence type="inferred from homology"/>
<feature type="compositionally biased region" description="Basic and acidic residues" evidence="8">
    <location>
        <begin position="408"/>
        <end position="418"/>
    </location>
</feature>
<keyword evidence="4 7" id="KW-0547">Nucleotide-binding</keyword>
<comment type="function">
    <text evidence="7">Part of the RFC clamp loader complex which loads the PCNA sliding clamp onto DNA.</text>
</comment>
<dbReference type="GO" id="GO:0005524">
    <property type="term" value="F:ATP binding"/>
    <property type="evidence" value="ECO:0007669"/>
    <property type="project" value="UniProtKB-UniRule"/>
</dbReference>
<dbReference type="SUPFAM" id="SSF52540">
    <property type="entry name" value="P-loop containing nucleoside triphosphate hydrolases"/>
    <property type="match status" value="1"/>
</dbReference>
<dbReference type="CDD" id="cd00009">
    <property type="entry name" value="AAA"/>
    <property type="match status" value="1"/>
</dbReference>
<gene>
    <name evidence="7" type="primary">rfcL</name>
    <name evidence="10" type="ORF">FTO68_07990</name>
</gene>